<evidence type="ECO:0000259" key="1">
    <source>
        <dbReference type="PROSITE" id="PS51725"/>
    </source>
</evidence>
<dbReference type="Gene3D" id="3.30.70.100">
    <property type="match status" value="1"/>
</dbReference>
<dbReference type="EMBL" id="UINC01035128">
    <property type="protein sequence ID" value="SVB27042.1"/>
    <property type="molecule type" value="Genomic_DNA"/>
</dbReference>
<reference evidence="2" key="1">
    <citation type="submission" date="2018-05" db="EMBL/GenBank/DDBJ databases">
        <authorList>
            <person name="Lanie J.A."/>
            <person name="Ng W.-L."/>
            <person name="Kazmierczak K.M."/>
            <person name="Andrzejewski T.M."/>
            <person name="Davidsen T.M."/>
            <person name="Wayne K.J."/>
            <person name="Tettelin H."/>
            <person name="Glass J.I."/>
            <person name="Rusch D."/>
            <person name="Podicherti R."/>
            <person name="Tsui H.-C.T."/>
            <person name="Winkler M.E."/>
        </authorList>
    </citation>
    <scope>NUCLEOTIDE SEQUENCE</scope>
</reference>
<protein>
    <recommendedName>
        <fullName evidence="1">ABM domain-containing protein</fullName>
    </recommendedName>
</protein>
<evidence type="ECO:0000313" key="2">
    <source>
        <dbReference type="EMBL" id="SVB27042.1"/>
    </source>
</evidence>
<proteinExistence type="predicted"/>
<gene>
    <name evidence="2" type="ORF">METZ01_LOCUS179896</name>
</gene>
<dbReference type="SUPFAM" id="SSF54909">
    <property type="entry name" value="Dimeric alpha+beta barrel"/>
    <property type="match status" value="1"/>
</dbReference>
<accession>A0A382CMP0</accession>
<dbReference type="Pfam" id="PF03992">
    <property type="entry name" value="ABM"/>
    <property type="match status" value="1"/>
</dbReference>
<dbReference type="InterPro" id="IPR011008">
    <property type="entry name" value="Dimeric_a/b-barrel"/>
</dbReference>
<dbReference type="InterPro" id="IPR007138">
    <property type="entry name" value="ABM_dom"/>
</dbReference>
<dbReference type="AlphaFoldDB" id="A0A382CMP0"/>
<name>A0A382CMP0_9ZZZZ</name>
<feature type="domain" description="ABM" evidence="1">
    <location>
        <begin position="3"/>
        <end position="93"/>
    </location>
</feature>
<dbReference type="PROSITE" id="PS51725">
    <property type="entry name" value="ABM"/>
    <property type="match status" value="1"/>
</dbReference>
<sequence length="94" mass="11129">MSCVVIADFYIKEGKGQEFSDWANKDIFPGTRTYDGNVSIEAYTNLDDEDQITFYEEWESRKHHEVYIEFRKTDGTMDYIEKMSASVPSIRYFE</sequence>
<organism evidence="2">
    <name type="scientific">marine metagenome</name>
    <dbReference type="NCBI Taxonomy" id="408172"/>
    <lineage>
        <taxon>unclassified sequences</taxon>
        <taxon>metagenomes</taxon>
        <taxon>ecological metagenomes</taxon>
    </lineage>
</organism>